<feature type="region of interest" description="Disordered" evidence="1">
    <location>
        <begin position="57"/>
        <end position="79"/>
    </location>
</feature>
<accession>A0ABQ2SP39</accession>
<evidence type="ECO:0000256" key="1">
    <source>
        <dbReference type="SAM" id="MobiDB-lite"/>
    </source>
</evidence>
<proteinExistence type="predicted"/>
<sequence length="192" mass="21108">MDFKIRESRTVAQGLKRLLRERETYFLLMQQGFSNNQACRIVGINDKTGRRWRNGRAADSKHRAAPPVRPVVPPSGPSRYLRADERIHIADRFREKASIRAIAAELGRSPSTISREIRRNGTRSPRNATAGPTGRMSRKSVRMPVGPGPRPGRSARTPSCGTSSSTTSHAAGVLNRSAGFYGRASPGGRRCT</sequence>
<feature type="domain" description="Transposase IS30-like HTH" evidence="2">
    <location>
        <begin position="79"/>
        <end position="120"/>
    </location>
</feature>
<protein>
    <recommendedName>
        <fullName evidence="2">Transposase IS30-like HTH domain-containing protein</fullName>
    </recommendedName>
</protein>
<organism evidence="3 4">
    <name type="scientific">Streptomyces badius</name>
    <dbReference type="NCBI Taxonomy" id="1941"/>
    <lineage>
        <taxon>Bacteria</taxon>
        <taxon>Bacillati</taxon>
        <taxon>Actinomycetota</taxon>
        <taxon>Actinomycetes</taxon>
        <taxon>Kitasatosporales</taxon>
        <taxon>Streptomycetaceae</taxon>
        <taxon>Streptomyces</taxon>
    </lineage>
</organism>
<feature type="region of interest" description="Disordered" evidence="1">
    <location>
        <begin position="112"/>
        <end position="192"/>
    </location>
</feature>
<dbReference type="Proteomes" id="UP000659767">
    <property type="component" value="Unassembled WGS sequence"/>
</dbReference>
<evidence type="ECO:0000313" key="3">
    <source>
        <dbReference type="EMBL" id="GGS35761.1"/>
    </source>
</evidence>
<reference evidence="4" key="1">
    <citation type="journal article" date="2019" name="Int. J. Syst. Evol. Microbiol.">
        <title>The Global Catalogue of Microorganisms (GCM) 10K type strain sequencing project: providing services to taxonomists for standard genome sequencing and annotation.</title>
        <authorList>
            <consortium name="The Broad Institute Genomics Platform"/>
            <consortium name="The Broad Institute Genome Sequencing Center for Infectious Disease"/>
            <person name="Wu L."/>
            <person name="Ma J."/>
        </authorList>
    </citation>
    <scope>NUCLEOTIDE SEQUENCE [LARGE SCALE GENOMIC DNA]</scope>
    <source>
        <strain evidence="4">JCM 4350</strain>
    </source>
</reference>
<name>A0ABQ2SP39_STRBA</name>
<feature type="compositionally biased region" description="Pro residues" evidence="1">
    <location>
        <begin position="67"/>
        <end position="76"/>
    </location>
</feature>
<dbReference type="InterPro" id="IPR025246">
    <property type="entry name" value="IS30-like_HTH"/>
</dbReference>
<comment type="caution">
    <text evidence="3">The sequence shown here is derived from an EMBL/GenBank/DDBJ whole genome shotgun (WGS) entry which is preliminary data.</text>
</comment>
<evidence type="ECO:0000259" key="2">
    <source>
        <dbReference type="Pfam" id="PF13936"/>
    </source>
</evidence>
<gene>
    <name evidence="3" type="ORF">GCM10010253_06910</name>
</gene>
<dbReference type="EMBL" id="BMSZ01000001">
    <property type="protein sequence ID" value="GGS35761.1"/>
    <property type="molecule type" value="Genomic_DNA"/>
</dbReference>
<keyword evidence="4" id="KW-1185">Reference proteome</keyword>
<evidence type="ECO:0000313" key="4">
    <source>
        <dbReference type="Proteomes" id="UP000659767"/>
    </source>
</evidence>
<dbReference type="Pfam" id="PF13936">
    <property type="entry name" value="HTH_38"/>
    <property type="match status" value="1"/>
</dbReference>